<dbReference type="RefSeq" id="WP_349431314.1">
    <property type="nucleotide sequence ID" value="NZ_CP157743.1"/>
</dbReference>
<evidence type="ECO:0000313" key="2">
    <source>
        <dbReference type="EMBL" id="XBS19572.1"/>
    </source>
</evidence>
<feature type="compositionally biased region" description="Basic residues" evidence="1">
    <location>
        <begin position="55"/>
        <end position="66"/>
    </location>
</feature>
<accession>A0AAU7NRI1</accession>
<proteinExistence type="predicted"/>
<dbReference type="AlphaFoldDB" id="A0AAU7NRI1"/>
<dbReference type="EMBL" id="CP157743">
    <property type="protein sequence ID" value="XBS19572.1"/>
    <property type="molecule type" value="Genomic_DNA"/>
</dbReference>
<sequence length="209" mass="23019">MAIVHIQADCLAANPPGCDANVKPIVLKRIETWCASYRQHTLPVPVRADQAQRIRQQRRAASRSKPPKTAPREKLAIVHIQADCLAANPPGCDANVKPIVLKRSETWCASFRQHTLPVPVGRIKRSGSANVGRLREASRQKPPPEAKLAVVHIQADCLSANPPGCDANVALPSDVLNCVKRIKNRCASYRQHTLPHRRAASRSTQSFYI</sequence>
<dbReference type="Proteomes" id="UP001225378">
    <property type="component" value="Chromosome"/>
</dbReference>
<organism evidence="2 3">
    <name type="scientific">Methylomarinum roseum</name>
    <dbReference type="NCBI Taxonomy" id="3067653"/>
    <lineage>
        <taxon>Bacteria</taxon>
        <taxon>Pseudomonadati</taxon>
        <taxon>Pseudomonadota</taxon>
        <taxon>Gammaproteobacteria</taxon>
        <taxon>Methylococcales</taxon>
        <taxon>Methylococcaceae</taxon>
        <taxon>Methylomarinum</taxon>
    </lineage>
</organism>
<evidence type="ECO:0000313" key="3">
    <source>
        <dbReference type="Proteomes" id="UP001225378"/>
    </source>
</evidence>
<reference evidence="2 3" key="1">
    <citation type="journal article" date="2024" name="Microbiology">
        <title>Methylomarinum rosea sp. nov., a novel halophilic methanotrophic bacterium from the hypersaline Lake Elton.</title>
        <authorList>
            <person name="Suleimanov R.Z."/>
            <person name="Oshkin I.Y."/>
            <person name="Danilova O.V."/>
            <person name="Suzina N.E."/>
            <person name="Dedysh S.N."/>
        </authorList>
    </citation>
    <scope>NUCLEOTIDE SEQUENCE [LARGE SCALE GENOMIC DNA]</scope>
    <source>
        <strain evidence="2 3">Ch1-1</strain>
    </source>
</reference>
<dbReference type="KEGG" id="mech:Q9L42_014560"/>
<feature type="region of interest" description="Disordered" evidence="1">
    <location>
        <begin position="48"/>
        <end position="72"/>
    </location>
</feature>
<gene>
    <name evidence="2" type="ORF">Q9L42_014560</name>
</gene>
<evidence type="ECO:0000256" key="1">
    <source>
        <dbReference type="SAM" id="MobiDB-lite"/>
    </source>
</evidence>
<name>A0AAU7NRI1_9GAMM</name>
<protein>
    <submittedName>
        <fullName evidence="2">Uncharacterized protein</fullName>
    </submittedName>
</protein>
<keyword evidence="3" id="KW-1185">Reference proteome</keyword>